<comment type="caution">
    <text evidence="3">The sequence shown here is derived from an EMBL/GenBank/DDBJ whole genome shotgun (WGS) entry which is preliminary data.</text>
</comment>
<evidence type="ECO:0000256" key="2">
    <source>
        <dbReference type="SAM" id="MobiDB-lite"/>
    </source>
</evidence>
<gene>
    <name evidence="3" type="ORF">TEA_007071</name>
</gene>
<evidence type="ECO:0000313" key="4">
    <source>
        <dbReference type="Proteomes" id="UP000306102"/>
    </source>
</evidence>
<dbReference type="EMBL" id="SDRB02013448">
    <property type="protein sequence ID" value="THF94862.1"/>
    <property type="molecule type" value="Genomic_DNA"/>
</dbReference>
<dbReference type="Proteomes" id="UP000306102">
    <property type="component" value="Unassembled WGS sequence"/>
</dbReference>
<proteinExistence type="inferred from homology"/>
<sequence length="183" mass="20817">MESAKVQTKKNLFVKTWERCRSIPGGREKKSPSKPSSIFSKSKSCHYTTTKSSSKDDNQRNTKSRQVAPEGCFSVYVGPEKQRFVIKTKFANHPLFRMLLEDAEMEYGYNSEGPLLLPCEVDLFYKVLAEMDSKEIVPSCGFAYGSCSPFNPSRRLGNNNNMRKVYGSYGLLTPSRLLKMNHF</sequence>
<feature type="region of interest" description="Disordered" evidence="2">
    <location>
        <begin position="21"/>
        <end position="66"/>
    </location>
</feature>
<dbReference type="InterPro" id="IPR003676">
    <property type="entry name" value="SAUR_fam"/>
</dbReference>
<keyword evidence="4" id="KW-1185">Reference proteome</keyword>
<name>A0A4S4CY94_CAMSN</name>
<dbReference type="Pfam" id="PF02519">
    <property type="entry name" value="Auxin_inducible"/>
    <property type="match status" value="1"/>
</dbReference>
<protein>
    <submittedName>
        <fullName evidence="3">Uncharacterized protein</fullName>
    </submittedName>
</protein>
<comment type="similarity">
    <text evidence="1">Belongs to the ARG7 family.</text>
</comment>
<dbReference type="PANTHER" id="PTHR31374">
    <property type="entry name" value="AUXIN-INDUCED PROTEIN-LIKE-RELATED"/>
    <property type="match status" value="1"/>
</dbReference>
<dbReference type="GO" id="GO:0009733">
    <property type="term" value="P:response to auxin"/>
    <property type="evidence" value="ECO:0007669"/>
    <property type="project" value="InterPro"/>
</dbReference>
<feature type="compositionally biased region" description="Basic and acidic residues" evidence="2">
    <location>
        <begin position="21"/>
        <end position="31"/>
    </location>
</feature>
<feature type="compositionally biased region" description="Low complexity" evidence="2">
    <location>
        <begin position="33"/>
        <end position="42"/>
    </location>
</feature>
<dbReference type="AlphaFoldDB" id="A0A4S4CY94"/>
<evidence type="ECO:0000256" key="1">
    <source>
        <dbReference type="ARBA" id="ARBA00006974"/>
    </source>
</evidence>
<reference evidence="3 4" key="1">
    <citation type="journal article" date="2018" name="Proc. Natl. Acad. Sci. U.S.A.">
        <title>Draft genome sequence of Camellia sinensis var. sinensis provides insights into the evolution of the tea genome and tea quality.</title>
        <authorList>
            <person name="Wei C."/>
            <person name="Yang H."/>
            <person name="Wang S."/>
            <person name="Zhao J."/>
            <person name="Liu C."/>
            <person name="Gao L."/>
            <person name="Xia E."/>
            <person name="Lu Y."/>
            <person name="Tai Y."/>
            <person name="She G."/>
            <person name="Sun J."/>
            <person name="Cao H."/>
            <person name="Tong W."/>
            <person name="Gao Q."/>
            <person name="Li Y."/>
            <person name="Deng W."/>
            <person name="Jiang X."/>
            <person name="Wang W."/>
            <person name="Chen Q."/>
            <person name="Zhang S."/>
            <person name="Li H."/>
            <person name="Wu J."/>
            <person name="Wang P."/>
            <person name="Li P."/>
            <person name="Shi C."/>
            <person name="Zheng F."/>
            <person name="Jian J."/>
            <person name="Huang B."/>
            <person name="Shan D."/>
            <person name="Shi M."/>
            <person name="Fang C."/>
            <person name="Yue Y."/>
            <person name="Li F."/>
            <person name="Li D."/>
            <person name="Wei S."/>
            <person name="Han B."/>
            <person name="Jiang C."/>
            <person name="Yin Y."/>
            <person name="Xia T."/>
            <person name="Zhang Z."/>
            <person name="Bennetzen J.L."/>
            <person name="Zhao S."/>
            <person name="Wan X."/>
        </authorList>
    </citation>
    <scope>NUCLEOTIDE SEQUENCE [LARGE SCALE GENOMIC DNA]</scope>
    <source>
        <strain evidence="4">cv. Shuchazao</strain>
        <tissue evidence="3">Leaf</tissue>
    </source>
</reference>
<evidence type="ECO:0000313" key="3">
    <source>
        <dbReference type="EMBL" id="THF94862.1"/>
    </source>
</evidence>
<accession>A0A4S4CY94</accession>
<organism evidence="3 4">
    <name type="scientific">Camellia sinensis var. sinensis</name>
    <name type="common">China tea</name>
    <dbReference type="NCBI Taxonomy" id="542762"/>
    <lineage>
        <taxon>Eukaryota</taxon>
        <taxon>Viridiplantae</taxon>
        <taxon>Streptophyta</taxon>
        <taxon>Embryophyta</taxon>
        <taxon>Tracheophyta</taxon>
        <taxon>Spermatophyta</taxon>
        <taxon>Magnoliopsida</taxon>
        <taxon>eudicotyledons</taxon>
        <taxon>Gunneridae</taxon>
        <taxon>Pentapetalae</taxon>
        <taxon>asterids</taxon>
        <taxon>Ericales</taxon>
        <taxon>Theaceae</taxon>
        <taxon>Camellia</taxon>
    </lineage>
</organism>
<dbReference type="PANTHER" id="PTHR31374:SF118">
    <property type="entry name" value="OS01G0924966 PROTEIN"/>
    <property type="match status" value="1"/>
</dbReference>